<evidence type="ECO:0000313" key="3">
    <source>
        <dbReference type="Proteomes" id="UP000728185"/>
    </source>
</evidence>
<proteinExistence type="predicted"/>
<protein>
    <submittedName>
        <fullName evidence="2">Tensin</fullName>
    </submittedName>
</protein>
<feature type="region of interest" description="Disordered" evidence="1">
    <location>
        <begin position="36"/>
        <end position="122"/>
    </location>
</feature>
<gene>
    <name evidence="2" type="ORF">FBUS_11547</name>
</gene>
<reference evidence="2" key="1">
    <citation type="submission" date="2019-05" db="EMBL/GenBank/DDBJ databases">
        <title>Annotation for the trematode Fasciolopsis buski.</title>
        <authorList>
            <person name="Choi Y.-J."/>
        </authorList>
    </citation>
    <scope>NUCLEOTIDE SEQUENCE</scope>
    <source>
        <strain evidence="2">HT</strain>
        <tissue evidence="2">Whole worm</tissue>
    </source>
</reference>
<evidence type="ECO:0000313" key="2">
    <source>
        <dbReference type="EMBL" id="KAA0185120.1"/>
    </source>
</evidence>
<dbReference type="Proteomes" id="UP000728185">
    <property type="component" value="Unassembled WGS sequence"/>
</dbReference>
<dbReference type="EMBL" id="LUCM01010701">
    <property type="protein sequence ID" value="KAA0185120.1"/>
    <property type="molecule type" value="Genomic_DNA"/>
</dbReference>
<name>A0A8E0VGU3_9TREM</name>
<dbReference type="AlphaFoldDB" id="A0A8E0VGU3"/>
<accession>A0A8E0VGU3</accession>
<keyword evidence="3" id="KW-1185">Reference proteome</keyword>
<evidence type="ECO:0000256" key="1">
    <source>
        <dbReference type="SAM" id="MobiDB-lite"/>
    </source>
</evidence>
<feature type="compositionally biased region" description="Polar residues" evidence="1">
    <location>
        <begin position="74"/>
        <end position="88"/>
    </location>
</feature>
<feature type="compositionally biased region" description="Low complexity" evidence="1">
    <location>
        <begin position="36"/>
        <end position="71"/>
    </location>
</feature>
<sequence length="194" mass="20483">MADHRSCGGMATPNMVPVDVPHCTAFVPPFPGNPTHTSTVTTASSSTTGCSTTTSESTRSGSGSGHSLPGPRQNDATSSGNVIGNRSIGSGGSYLHSNRHSLTRLPLPPEVTDSAPSVSQPVGQNLSALDESAELSQAPWYQPQVPREVALEILSKQPVRYFCSEHIFANNAWVIDLKHIFLSSPLSGVRKFAD</sequence>
<comment type="caution">
    <text evidence="2">The sequence shown here is derived from an EMBL/GenBank/DDBJ whole genome shotgun (WGS) entry which is preliminary data.</text>
</comment>
<organism evidence="2 3">
    <name type="scientific">Fasciolopsis buskii</name>
    <dbReference type="NCBI Taxonomy" id="27845"/>
    <lineage>
        <taxon>Eukaryota</taxon>
        <taxon>Metazoa</taxon>
        <taxon>Spiralia</taxon>
        <taxon>Lophotrochozoa</taxon>
        <taxon>Platyhelminthes</taxon>
        <taxon>Trematoda</taxon>
        <taxon>Digenea</taxon>
        <taxon>Plagiorchiida</taxon>
        <taxon>Echinostomata</taxon>
        <taxon>Echinostomatoidea</taxon>
        <taxon>Fasciolidae</taxon>
        <taxon>Fasciolopsis</taxon>
    </lineage>
</organism>
<dbReference type="OrthoDB" id="6255637at2759"/>